<keyword evidence="3" id="KW-1185">Reference proteome</keyword>
<dbReference type="Pfam" id="PF07475">
    <property type="entry name" value="Hpr_kinase_C"/>
    <property type="match status" value="1"/>
</dbReference>
<dbReference type="GO" id="GO:0000155">
    <property type="term" value="F:phosphorelay sensor kinase activity"/>
    <property type="evidence" value="ECO:0007669"/>
    <property type="project" value="InterPro"/>
</dbReference>
<accession>A0A4S3MUM4</accession>
<dbReference type="AlphaFoldDB" id="A0A4S3MUM4"/>
<evidence type="ECO:0000259" key="1">
    <source>
        <dbReference type="Pfam" id="PF07475"/>
    </source>
</evidence>
<gene>
    <name evidence="2" type="ORF">E7811_06100</name>
</gene>
<protein>
    <submittedName>
        <fullName evidence="2">Serine kinase</fullName>
    </submittedName>
</protein>
<feature type="domain" description="HPr kinase/phosphorylase C-terminal" evidence="1">
    <location>
        <begin position="2"/>
        <end position="60"/>
    </location>
</feature>
<dbReference type="InterPro" id="IPR027417">
    <property type="entry name" value="P-loop_NTPase"/>
</dbReference>
<dbReference type="SUPFAM" id="SSF53795">
    <property type="entry name" value="PEP carboxykinase-like"/>
    <property type="match status" value="1"/>
</dbReference>
<dbReference type="EMBL" id="SSND01000001">
    <property type="protein sequence ID" value="THD85883.1"/>
    <property type="molecule type" value="Genomic_DNA"/>
</dbReference>
<evidence type="ECO:0000313" key="3">
    <source>
        <dbReference type="Proteomes" id="UP000309450"/>
    </source>
</evidence>
<comment type="caution">
    <text evidence="2">The sequence shown here is derived from an EMBL/GenBank/DDBJ whole genome shotgun (WGS) entry which is preliminary data.</text>
</comment>
<keyword evidence="2" id="KW-0418">Kinase</keyword>
<dbReference type="OrthoDB" id="8326226at2"/>
<organism evidence="2 3">
    <name type="scientific">Aliigemmobacter aestuarii</name>
    <dbReference type="NCBI Taxonomy" id="1445661"/>
    <lineage>
        <taxon>Bacteria</taxon>
        <taxon>Pseudomonadati</taxon>
        <taxon>Pseudomonadota</taxon>
        <taxon>Alphaproteobacteria</taxon>
        <taxon>Rhodobacterales</taxon>
        <taxon>Paracoccaceae</taxon>
        <taxon>Aliigemmobacter</taxon>
    </lineage>
</organism>
<reference evidence="2 3" key="1">
    <citation type="submission" date="2019-04" db="EMBL/GenBank/DDBJ databases">
        <title>Draft genome sequence of Gemmobacter aestuarii sp. nov.</title>
        <authorList>
            <person name="Hameed A."/>
            <person name="Lin S.-Y."/>
            <person name="Shahina M."/>
            <person name="Lai W.-A."/>
            <person name="Young C.-C."/>
        </authorList>
    </citation>
    <scope>NUCLEOTIDE SEQUENCE [LARGE SCALE GENOMIC DNA]</scope>
    <source>
        <strain evidence="2 3">CC-PW-75</strain>
    </source>
</reference>
<dbReference type="Gene3D" id="3.40.50.300">
    <property type="entry name" value="P-loop containing nucleotide triphosphate hydrolases"/>
    <property type="match status" value="1"/>
</dbReference>
<dbReference type="GO" id="GO:0005524">
    <property type="term" value="F:ATP binding"/>
    <property type="evidence" value="ECO:0007669"/>
    <property type="project" value="InterPro"/>
</dbReference>
<proteinExistence type="predicted"/>
<dbReference type="InterPro" id="IPR011104">
    <property type="entry name" value="Hpr_kin/Pase_C"/>
</dbReference>
<evidence type="ECO:0000313" key="2">
    <source>
        <dbReference type="EMBL" id="THD85883.1"/>
    </source>
</evidence>
<dbReference type="Proteomes" id="UP000309450">
    <property type="component" value="Unassembled WGS sequence"/>
</dbReference>
<sequence>MILMGSSGSGKSSLALQMMALGADLVADDRTIVARQGGALVGACPPALIGLIEARGIGLLRAPGAGPAILAHAVDLDRSETERMPPPRRISFLGVALDLVLGQQTRHFPHALYHLLRHGRADGIGGSAE</sequence>
<dbReference type="GO" id="GO:0006109">
    <property type="term" value="P:regulation of carbohydrate metabolic process"/>
    <property type="evidence" value="ECO:0007669"/>
    <property type="project" value="InterPro"/>
</dbReference>
<keyword evidence="2" id="KW-0808">Transferase</keyword>
<name>A0A4S3MUM4_9RHOB</name>